<gene>
    <name evidence="1" type="ORF">DFH08DRAFT_862322</name>
</gene>
<sequence length="265" mass="29330">MPLRPAQRMAAEELAQKVFKWEVMTEEHAAVLRSDPNQLAEVYTQCAVNTPPVGSFPPRDQLASSIAKAELDLQIAATTFSERLTAISNCLFLCRATMMLAAEDDYAVFLEMNRKRSALHDQHPYATSQTVLPPQLHPLLAKELASPRRPQMSTPAANDHQLQYPIALPARSLTFDEVGNAARVEVTTAAIANYRRNPDRLPNEVFVSESSEGIEAFRVSSILTTENQEILFYLVFAGEGPEAVCHSSEDFFALLSTSARLLLPT</sequence>
<name>A0AAD7ETD3_9AGAR</name>
<keyword evidence="2" id="KW-1185">Reference proteome</keyword>
<dbReference type="Proteomes" id="UP001218218">
    <property type="component" value="Unassembled WGS sequence"/>
</dbReference>
<accession>A0AAD7ETD3</accession>
<comment type="caution">
    <text evidence="1">The sequence shown here is derived from an EMBL/GenBank/DDBJ whole genome shotgun (WGS) entry which is preliminary data.</text>
</comment>
<evidence type="ECO:0000313" key="2">
    <source>
        <dbReference type="Proteomes" id="UP001218218"/>
    </source>
</evidence>
<protein>
    <submittedName>
        <fullName evidence="1">Uncharacterized protein</fullName>
    </submittedName>
</protein>
<evidence type="ECO:0000313" key="1">
    <source>
        <dbReference type="EMBL" id="KAJ7350766.1"/>
    </source>
</evidence>
<dbReference type="AlphaFoldDB" id="A0AAD7ETD3"/>
<reference evidence="1" key="1">
    <citation type="submission" date="2023-03" db="EMBL/GenBank/DDBJ databases">
        <title>Massive genome expansion in bonnet fungi (Mycena s.s.) driven by repeated elements and novel gene families across ecological guilds.</title>
        <authorList>
            <consortium name="Lawrence Berkeley National Laboratory"/>
            <person name="Harder C.B."/>
            <person name="Miyauchi S."/>
            <person name="Viragh M."/>
            <person name="Kuo A."/>
            <person name="Thoen E."/>
            <person name="Andreopoulos B."/>
            <person name="Lu D."/>
            <person name="Skrede I."/>
            <person name="Drula E."/>
            <person name="Henrissat B."/>
            <person name="Morin E."/>
            <person name="Kohler A."/>
            <person name="Barry K."/>
            <person name="LaButti K."/>
            <person name="Morin E."/>
            <person name="Salamov A."/>
            <person name="Lipzen A."/>
            <person name="Mereny Z."/>
            <person name="Hegedus B."/>
            <person name="Baldrian P."/>
            <person name="Stursova M."/>
            <person name="Weitz H."/>
            <person name="Taylor A."/>
            <person name="Grigoriev I.V."/>
            <person name="Nagy L.G."/>
            <person name="Martin F."/>
            <person name="Kauserud H."/>
        </authorList>
    </citation>
    <scope>NUCLEOTIDE SEQUENCE</scope>
    <source>
        <strain evidence="1">CBHHK002</strain>
    </source>
</reference>
<organism evidence="1 2">
    <name type="scientific">Mycena albidolilacea</name>
    <dbReference type="NCBI Taxonomy" id="1033008"/>
    <lineage>
        <taxon>Eukaryota</taxon>
        <taxon>Fungi</taxon>
        <taxon>Dikarya</taxon>
        <taxon>Basidiomycota</taxon>
        <taxon>Agaricomycotina</taxon>
        <taxon>Agaricomycetes</taxon>
        <taxon>Agaricomycetidae</taxon>
        <taxon>Agaricales</taxon>
        <taxon>Marasmiineae</taxon>
        <taxon>Mycenaceae</taxon>
        <taxon>Mycena</taxon>
    </lineage>
</organism>
<proteinExistence type="predicted"/>
<dbReference type="EMBL" id="JARIHO010000014">
    <property type="protein sequence ID" value="KAJ7350766.1"/>
    <property type="molecule type" value="Genomic_DNA"/>
</dbReference>